<comment type="caution">
    <text evidence="1">The sequence shown here is derived from an EMBL/GenBank/DDBJ whole genome shotgun (WGS) entry which is preliminary data.</text>
</comment>
<evidence type="ECO:0000313" key="1">
    <source>
        <dbReference type="EMBL" id="MCK8486684.1"/>
    </source>
</evidence>
<accession>A0A9X1XWN0</accession>
<dbReference type="AlphaFoldDB" id="A0A9X1XWN0"/>
<protein>
    <submittedName>
        <fullName evidence="1">Uncharacterized protein</fullName>
    </submittedName>
</protein>
<sequence length="285" mass="33745">MEKLIINNDIFSEMLSSNDIETFISISEVLDNMSYKLIFSAANIETVFDNVIKVEDRDNRAIINKRLEKQSLYICEEEYIGYVTHLENLKNEEIYTIHEVLIENKYFDNLNFMLSFNWKDNNHIRNITSYDSLLDILILFTSRHDDIVSFTNSLNFIPFFVIDYELDKSLKNLNDGFDQRKNEILYHLYCIAKEIPNIIDRGFKDYESIGEQLTLSCSPERNRDTVKEKLIKKIDEKTINCELHTKMRRISSNAPDRIYFCPSVPFGVHKDWDNKIYIYQITAHV</sequence>
<dbReference type="RefSeq" id="WP_248550891.1">
    <property type="nucleotide sequence ID" value="NZ_JALPRK010000003.1"/>
</dbReference>
<proteinExistence type="predicted"/>
<reference evidence="1" key="1">
    <citation type="submission" date="2022-04" db="EMBL/GenBank/DDBJ databases">
        <authorList>
            <person name="Seo M.-J."/>
        </authorList>
    </citation>
    <scope>NUCLEOTIDE SEQUENCE</scope>
    <source>
        <strain evidence="1">MBLB2552</strain>
    </source>
</reference>
<dbReference type="Proteomes" id="UP001139534">
    <property type="component" value="Unassembled WGS sequence"/>
</dbReference>
<gene>
    <name evidence="1" type="ORF">M0651_05790</name>
</gene>
<organism evidence="1 2">
    <name type="scientific">Paenibacillus mellifer</name>
    <dbReference type="NCBI Taxonomy" id="2937794"/>
    <lineage>
        <taxon>Bacteria</taxon>
        <taxon>Bacillati</taxon>
        <taxon>Bacillota</taxon>
        <taxon>Bacilli</taxon>
        <taxon>Bacillales</taxon>
        <taxon>Paenibacillaceae</taxon>
        <taxon>Paenibacillus</taxon>
    </lineage>
</organism>
<keyword evidence="2" id="KW-1185">Reference proteome</keyword>
<evidence type="ECO:0000313" key="2">
    <source>
        <dbReference type="Proteomes" id="UP001139534"/>
    </source>
</evidence>
<name>A0A9X1XWN0_9BACL</name>
<dbReference type="EMBL" id="JALPRK010000003">
    <property type="protein sequence ID" value="MCK8486684.1"/>
    <property type="molecule type" value="Genomic_DNA"/>
</dbReference>